<evidence type="ECO:0000313" key="1">
    <source>
        <dbReference type="EMBL" id="REC66378.1"/>
    </source>
</evidence>
<comment type="caution">
    <text evidence="1">The sequence shown here is derived from an EMBL/GenBank/DDBJ whole genome shotgun (WGS) entry which is preliminary data.</text>
</comment>
<keyword evidence="2" id="KW-1185">Reference proteome</keyword>
<reference evidence="1 2" key="1">
    <citation type="journal article" date="2007" name="Int. J. Syst. Evol. Microbiol.">
        <title>Chryseobacterium flavum sp. nov., isolated from polluted soil.</title>
        <authorList>
            <person name="Zhou Y."/>
            <person name="Dong J."/>
            <person name="Wang X."/>
            <person name="Huang X."/>
            <person name="Zhang K.Y."/>
            <person name="Zhang Y.Q."/>
            <person name="Guo Y.F."/>
            <person name="Lai R."/>
            <person name="Li W.J."/>
        </authorList>
    </citation>
    <scope>NUCLEOTIDE SEQUENCE [LARGE SCALE GENOMIC DNA]</scope>
    <source>
        <strain evidence="1 2">KCTC 12877</strain>
    </source>
</reference>
<name>A0A3D9CKX4_9FLAO</name>
<dbReference type="RefSeq" id="WP_115960693.1">
    <property type="nucleotide sequence ID" value="NZ_CBCRVL010000035.1"/>
</dbReference>
<organism evidence="1 2">
    <name type="scientific">Chryseobacterium flavum</name>
    <dbReference type="NCBI Taxonomy" id="415851"/>
    <lineage>
        <taxon>Bacteria</taxon>
        <taxon>Pseudomonadati</taxon>
        <taxon>Bacteroidota</taxon>
        <taxon>Flavobacteriia</taxon>
        <taxon>Flavobacteriales</taxon>
        <taxon>Weeksellaceae</taxon>
        <taxon>Chryseobacterium group</taxon>
        <taxon>Chryseobacterium</taxon>
    </lineage>
</organism>
<dbReference type="AlphaFoldDB" id="A0A3D9CKX4"/>
<dbReference type="Proteomes" id="UP000256769">
    <property type="component" value="Unassembled WGS sequence"/>
</dbReference>
<protein>
    <submittedName>
        <fullName evidence="1">Uncharacterized protein</fullName>
    </submittedName>
</protein>
<dbReference type="OrthoDB" id="2972467at2"/>
<dbReference type="EMBL" id="QNUE01000009">
    <property type="protein sequence ID" value="REC66378.1"/>
    <property type="molecule type" value="Genomic_DNA"/>
</dbReference>
<sequence>MFVGSDTGLTLHEVRHGGQNARGEYNISTGQGYGVNDEVDAYKAQYSYDGKFIYNSHNIKDQGNPLNQNLFKNGIFPATSILNISSINSKMINDVGVPHQARGFYGIIPLYPPEGITETQFNSN</sequence>
<accession>A0A3D9CKX4</accession>
<evidence type="ECO:0000313" key="2">
    <source>
        <dbReference type="Proteomes" id="UP000256769"/>
    </source>
</evidence>
<proteinExistence type="predicted"/>
<gene>
    <name evidence="1" type="ORF">DRF59_12970</name>
</gene>